<comment type="caution">
    <text evidence="1">The sequence shown here is derived from an EMBL/GenBank/DDBJ whole genome shotgun (WGS) entry which is preliminary data.</text>
</comment>
<protein>
    <recommendedName>
        <fullName evidence="3">STAS/SEC14 domain-containing protein</fullName>
    </recommendedName>
</protein>
<gene>
    <name evidence="1" type="ORF">F0P94_17415</name>
</gene>
<keyword evidence="2" id="KW-1185">Reference proteome</keyword>
<name>A0A5N1II79_9BACT</name>
<evidence type="ECO:0000313" key="1">
    <source>
        <dbReference type="EMBL" id="KAA9325373.1"/>
    </source>
</evidence>
<dbReference type="Proteomes" id="UP000326570">
    <property type="component" value="Unassembled WGS sequence"/>
</dbReference>
<dbReference type="EMBL" id="VTWT01000012">
    <property type="protein sequence ID" value="KAA9325373.1"/>
    <property type="molecule type" value="Genomic_DNA"/>
</dbReference>
<organism evidence="1 2">
    <name type="scientific">Adhaeribacter soli</name>
    <dbReference type="NCBI Taxonomy" id="2607655"/>
    <lineage>
        <taxon>Bacteria</taxon>
        <taxon>Pseudomonadati</taxon>
        <taxon>Bacteroidota</taxon>
        <taxon>Cytophagia</taxon>
        <taxon>Cytophagales</taxon>
        <taxon>Hymenobacteraceae</taxon>
        <taxon>Adhaeribacter</taxon>
    </lineage>
</organism>
<reference evidence="1 2" key="1">
    <citation type="submission" date="2019-09" db="EMBL/GenBank/DDBJ databases">
        <title>Genome sequence of Adhaeribacter sp. M2.</title>
        <authorList>
            <person name="Srinivasan S."/>
        </authorList>
    </citation>
    <scope>NUCLEOTIDE SEQUENCE [LARGE SCALE GENOMIC DNA]</scope>
    <source>
        <strain evidence="1 2">M2</strain>
    </source>
</reference>
<evidence type="ECO:0000313" key="2">
    <source>
        <dbReference type="Proteomes" id="UP000326570"/>
    </source>
</evidence>
<accession>A0A5N1II79</accession>
<dbReference type="RefSeq" id="WP_150905445.1">
    <property type="nucleotide sequence ID" value="NZ_VTWT01000012.1"/>
</dbReference>
<proteinExistence type="predicted"/>
<dbReference type="AlphaFoldDB" id="A0A5N1II79"/>
<evidence type="ECO:0008006" key="3">
    <source>
        <dbReference type="Google" id="ProtNLM"/>
    </source>
</evidence>
<sequence length="140" mass="16345">MQELNLSNLVELRYYEEAAALYARWPNNDRFMPRDFQYTFTLLIDTIEKFKVKKLIIDSGSNYNNLSESDYRYISELLFSGLMYAGIEKVARIFSPFAGIEENFKKHNQQVRNEMGAGFELQNFANLESALTWLKAESNS</sequence>